<dbReference type="PROSITE" id="PS51975">
    <property type="entry name" value="RNASE_H_2"/>
    <property type="match status" value="1"/>
</dbReference>
<evidence type="ECO:0000256" key="11">
    <source>
        <dbReference type="ARBA" id="ARBA00022759"/>
    </source>
</evidence>
<dbReference type="RefSeq" id="WP_057885993.1">
    <property type="nucleotide sequence ID" value="NZ_CP018180.1"/>
</dbReference>
<evidence type="ECO:0000256" key="3">
    <source>
        <dbReference type="ARBA" id="ARBA00004065"/>
    </source>
</evidence>
<dbReference type="NCBIfam" id="NF000595">
    <property type="entry name" value="PRK00015.1-3"/>
    <property type="match status" value="1"/>
</dbReference>
<keyword evidence="19" id="KW-1185">Reference proteome</keyword>
<dbReference type="InterPro" id="IPR012337">
    <property type="entry name" value="RNaseH-like_sf"/>
</dbReference>
<comment type="cofactor">
    <cofactor evidence="14 15">
        <name>Mn(2+)</name>
        <dbReference type="ChEBI" id="CHEBI:29035"/>
    </cofactor>
    <cofactor evidence="14 15">
        <name>Mg(2+)</name>
        <dbReference type="ChEBI" id="CHEBI:18420"/>
    </cofactor>
    <text evidence="14 15">Manganese or magnesium. Binds 1 divalent metal ion per monomer in the absence of substrate. May bind a second metal ion after substrate binding.</text>
</comment>
<keyword evidence="13 14" id="KW-0464">Manganese</keyword>
<dbReference type="EC" id="3.1.26.4" evidence="6 14"/>
<evidence type="ECO:0000256" key="13">
    <source>
        <dbReference type="ARBA" id="ARBA00023211"/>
    </source>
</evidence>
<name>A0A3Q8CUS9_9LACO</name>
<proteinExistence type="inferred from homology"/>
<evidence type="ECO:0000256" key="7">
    <source>
        <dbReference type="ARBA" id="ARBA00019179"/>
    </source>
</evidence>
<feature type="binding site" evidence="14 15">
    <location>
        <position position="77"/>
    </location>
    <ligand>
        <name>a divalent metal cation</name>
        <dbReference type="ChEBI" id="CHEBI:60240"/>
    </ligand>
</feature>
<dbReference type="InterPro" id="IPR036397">
    <property type="entry name" value="RNaseH_sf"/>
</dbReference>
<dbReference type="GO" id="GO:0032299">
    <property type="term" value="C:ribonuclease H2 complex"/>
    <property type="evidence" value="ECO:0007669"/>
    <property type="project" value="TreeGrafter"/>
</dbReference>
<dbReference type="GO" id="GO:0006298">
    <property type="term" value="P:mismatch repair"/>
    <property type="evidence" value="ECO:0007669"/>
    <property type="project" value="TreeGrafter"/>
</dbReference>
<dbReference type="HAMAP" id="MF_00052_B">
    <property type="entry name" value="RNase_HII_B"/>
    <property type="match status" value="1"/>
</dbReference>
<keyword evidence="9 14" id="KW-0540">Nuclease</keyword>
<feature type="domain" description="RNase H type-2" evidence="17">
    <location>
        <begin position="70"/>
        <end position="255"/>
    </location>
</feature>
<evidence type="ECO:0000256" key="1">
    <source>
        <dbReference type="ARBA" id="ARBA00000077"/>
    </source>
</evidence>
<reference evidence="18 19" key="1">
    <citation type="submission" date="2016-11" db="EMBL/GenBank/DDBJ databases">
        <title>Interaction between Lactobacillus species and yeast in water kefir.</title>
        <authorList>
            <person name="Behr J."/>
            <person name="Xu D."/>
            <person name="Vogel R.F."/>
        </authorList>
    </citation>
    <scope>NUCLEOTIDE SEQUENCE [LARGE SCALE GENOMIC DNA]</scope>
    <source>
        <strain evidence="18 19">TMW 1.1827</strain>
    </source>
</reference>
<dbReference type="GO" id="GO:0004523">
    <property type="term" value="F:RNA-DNA hybrid ribonuclease activity"/>
    <property type="evidence" value="ECO:0007669"/>
    <property type="project" value="UniProtKB-UniRule"/>
</dbReference>
<comment type="function">
    <text evidence="3 14 16">Endonuclease that specifically degrades the RNA of RNA-DNA hybrids.</text>
</comment>
<sequence>MENKQTIRDIKSLLRQTPSEAQLDRFKNDSRKGVQQLLEKFYRCQLKQKQQQERFDERFKYERTFWEENKIVAGIDEVGRGPLAGPVVAAAVILPPDFAVYQVNDSKQLSHKLRESLYSQILLQAQAVGIGVVDNTKIDRLNIYQATRVAMKQAVNNLSIKPQQLIIDAMQIDSPISQLELIKADAQSNSVAAASIVAKVWRDHLMEFYDQIYPGYSFSANAGYGTAAHLLGLKEHGVTPIHRQTFAPVTSFLKS</sequence>
<dbReference type="PANTHER" id="PTHR10954:SF18">
    <property type="entry name" value="RIBONUCLEASE HII"/>
    <property type="match status" value="1"/>
</dbReference>
<evidence type="ECO:0000256" key="12">
    <source>
        <dbReference type="ARBA" id="ARBA00022801"/>
    </source>
</evidence>
<feature type="binding site" evidence="14 15">
    <location>
        <position position="168"/>
    </location>
    <ligand>
        <name>a divalent metal cation</name>
        <dbReference type="ChEBI" id="CHEBI:60240"/>
    </ligand>
</feature>
<evidence type="ECO:0000256" key="9">
    <source>
        <dbReference type="ARBA" id="ARBA00022722"/>
    </source>
</evidence>
<keyword evidence="12 14" id="KW-0378">Hydrolase</keyword>
<feature type="binding site" evidence="14 15">
    <location>
        <position position="76"/>
    </location>
    <ligand>
        <name>a divalent metal cation</name>
        <dbReference type="ChEBI" id="CHEBI:60240"/>
    </ligand>
</feature>
<dbReference type="GeneID" id="78521475"/>
<dbReference type="EMBL" id="CP018180">
    <property type="protein sequence ID" value="AUJ32173.1"/>
    <property type="molecule type" value="Genomic_DNA"/>
</dbReference>
<evidence type="ECO:0000256" key="10">
    <source>
        <dbReference type="ARBA" id="ARBA00022723"/>
    </source>
</evidence>
<dbReference type="PANTHER" id="PTHR10954">
    <property type="entry name" value="RIBONUCLEASE H2 SUBUNIT A"/>
    <property type="match status" value="1"/>
</dbReference>
<dbReference type="InterPro" id="IPR022898">
    <property type="entry name" value="RNase_HII"/>
</dbReference>
<dbReference type="SUPFAM" id="SSF53098">
    <property type="entry name" value="Ribonuclease H-like"/>
    <property type="match status" value="1"/>
</dbReference>
<dbReference type="GO" id="GO:0043137">
    <property type="term" value="P:DNA replication, removal of RNA primer"/>
    <property type="evidence" value="ECO:0007669"/>
    <property type="project" value="TreeGrafter"/>
</dbReference>
<dbReference type="KEGG" id="lng:BSQ50_06155"/>
<protein>
    <recommendedName>
        <fullName evidence="7 14">Ribonuclease HII</fullName>
        <shortName evidence="14">RNase HII</shortName>
        <ecNumber evidence="6 14">3.1.26.4</ecNumber>
    </recommendedName>
</protein>
<evidence type="ECO:0000313" key="19">
    <source>
        <dbReference type="Proteomes" id="UP000324497"/>
    </source>
</evidence>
<dbReference type="InterPro" id="IPR024567">
    <property type="entry name" value="RNase_HII/HIII_dom"/>
</dbReference>
<evidence type="ECO:0000256" key="16">
    <source>
        <dbReference type="RuleBase" id="RU003515"/>
    </source>
</evidence>
<dbReference type="InterPro" id="IPR001352">
    <property type="entry name" value="RNase_HII/HIII"/>
</dbReference>
<evidence type="ECO:0000256" key="6">
    <source>
        <dbReference type="ARBA" id="ARBA00012180"/>
    </source>
</evidence>
<evidence type="ECO:0000256" key="15">
    <source>
        <dbReference type="PROSITE-ProRule" id="PRU01319"/>
    </source>
</evidence>
<dbReference type="Proteomes" id="UP000324497">
    <property type="component" value="Chromosome"/>
</dbReference>
<evidence type="ECO:0000313" key="18">
    <source>
        <dbReference type="EMBL" id="AUJ32173.1"/>
    </source>
</evidence>
<keyword evidence="8 14" id="KW-0963">Cytoplasm</keyword>
<keyword evidence="10 14" id="KW-0479">Metal-binding</keyword>
<evidence type="ECO:0000256" key="2">
    <source>
        <dbReference type="ARBA" id="ARBA00001946"/>
    </source>
</evidence>
<gene>
    <name evidence="14" type="primary">rnhB</name>
    <name evidence="18" type="ORF">BSQ50_06155</name>
</gene>
<dbReference type="NCBIfam" id="NF000594">
    <property type="entry name" value="PRK00015.1-1"/>
    <property type="match status" value="1"/>
</dbReference>
<comment type="cofactor">
    <cofactor evidence="2">
        <name>Mg(2+)</name>
        <dbReference type="ChEBI" id="CHEBI:18420"/>
    </cofactor>
</comment>
<dbReference type="GO" id="GO:0003723">
    <property type="term" value="F:RNA binding"/>
    <property type="evidence" value="ECO:0007669"/>
    <property type="project" value="UniProtKB-UniRule"/>
</dbReference>
<keyword evidence="11 14" id="KW-0255">Endonuclease</keyword>
<dbReference type="Gene3D" id="3.30.420.10">
    <property type="entry name" value="Ribonuclease H-like superfamily/Ribonuclease H"/>
    <property type="match status" value="1"/>
</dbReference>
<dbReference type="CDD" id="cd07182">
    <property type="entry name" value="RNase_HII_bacteria_HII_like"/>
    <property type="match status" value="1"/>
</dbReference>
<dbReference type="GO" id="GO:0005737">
    <property type="term" value="C:cytoplasm"/>
    <property type="evidence" value="ECO:0007669"/>
    <property type="project" value="UniProtKB-SubCell"/>
</dbReference>
<accession>A0A3Q8CUS9</accession>
<comment type="catalytic activity">
    <reaction evidence="1 14 15 16">
        <text>Endonucleolytic cleavage to 5'-phosphomonoester.</text>
        <dbReference type="EC" id="3.1.26.4"/>
    </reaction>
</comment>
<dbReference type="GO" id="GO:0030145">
    <property type="term" value="F:manganese ion binding"/>
    <property type="evidence" value="ECO:0007669"/>
    <property type="project" value="UniProtKB-UniRule"/>
</dbReference>
<dbReference type="AlphaFoldDB" id="A0A3Q8CUS9"/>
<dbReference type="Pfam" id="PF01351">
    <property type="entry name" value="RNase_HII"/>
    <property type="match status" value="1"/>
</dbReference>
<evidence type="ECO:0000259" key="17">
    <source>
        <dbReference type="PROSITE" id="PS51975"/>
    </source>
</evidence>
<comment type="subcellular location">
    <subcellularLocation>
        <location evidence="4 14">Cytoplasm</location>
    </subcellularLocation>
</comment>
<evidence type="ECO:0000256" key="4">
    <source>
        <dbReference type="ARBA" id="ARBA00004496"/>
    </source>
</evidence>
<dbReference type="FunFam" id="3.30.420.10:FF:000006">
    <property type="entry name" value="Ribonuclease HII"/>
    <property type="match status" value="1"/>
</dbReference>
<comment type="similarity">
    <text evidence="5 14 16">Belongs to the RNase HII family.</text>
</comment>
<evidence type="ECO:0000256" key="5">
    <source>
        <dbReference type="ARBA" id="ARBA00007383"/>
    </source>
</evidence>
<organism evidence="18 19">
    <name type="scientific">Liquorilactobacillus nagelii</name>
    <dbReference type="NCBI Taxonomy" id="82688"/>
    <lineage>
        <taxon>Bacteria</taxon>
        <taxon>Bacillati</taxon>
        <taxon>Bacillota</taxon>
        <taxon>Bacilli</taxon>
        <taxon>Lactobacillales</taxon>
        <taxon>Lactobacillaceae</taxon>
        <taxon>Liquorilactobacillus</taxon>
    </lineage>
</organism>
<evidence type="ECO:0000256" key="14">
    <source>
        <dbReference type="HAMAP-Rule" id="MF_00052"/>
    </source>
</evidence>
<evidence type="ECO:0000256" key="8">
    <source>
        <dbReference type="ARBA" id="ARBA00022490"/>
    </source>
</evidence>